<evidence type="ECO:0000313" key="2">
    <source>
        <dbReference type="EnsemblMetazoa" id="ASIC013369-PA"/>
    </source>
</evidence>
<dbReference type="EMBL" id="ATLV01020597">
    <property type="status" value="NOT_ANNOTATED_CDS"/>
    <property type="molecule type" value="Genomic_DNA"/>
</dbReference>
<proteinExistence type="predicted"/>
<reference evidence="1 3" key="1">
    <citation type="journal article" date="2014" name="BMC Genomics">
        <title>Genome sequence of Anopheles sinensis provides insight into genetics basis of mosquito competence for malaria parasites.</title>
        <authorList>
            <person name="Zhou D."/>
            <person name="Zhang D."/>
            <person name="Ding G."/>
            <person name="Shi L."/>
            <person name="Hou Q."/>
            <person name="Ye Y."/>
            <person name="Xu Y."/>
            <person name="Zhou H."/>
            <person name="Xiong C."/>
            <person name="Li S."/>
            <person name="Yu J."/>
            <person name="Hong S."/>
            <person name="Yu X."/>
            <person name="Zou P."/>
            <person name="Chen C."/>
            <person name="Chang X."/>
            <person name="Wang W."/>
            <person name="Lv Y."/>
            <person name="Sun Y."/>
            <person name="Ma L."/>
            <person name="Shen B."/>
            <person name="Zhu C."/>
        </authorList>
    </citation>
    <scope>NUCLEOTIDE SEQUENCE [LARGE SCALE GENOMIC DNA]</scope>
</reference>
<sequence>MDAGFGSPRNVGIGLDQQQQLWNGKRVEARAGLVMCGIDFAPVSLDVTDDCCLDVVCFCGRPTGLGKEWPSVRAPVWFDV</sequence>
<dbReference type="EnsemblMetazoa" id="ASIC013369-RA">
    <property type="protein sequence ID" value="ASIC013369-PA"/>
    <property type="gene ID" value="ASIC013369"/>
</dbReference>
<evidence type="ECO:0000313" key="3">
    <source>
        <dbReference type="Proteomes" id="UP000030765"/>
    </source>
</evidence>
<protein>
    <submittedName>
        <fullName evidence="1 2">Autophagy-related protein 16-2 isoform X3</fullName>
    </submittedName>
</protein>
<dbReference type="EMBL" id="KE525303">
    <property type="protein sequence ID" value="KFB45436.1"/>
    <property type="molecule type" value="Genomic_DNA"/>
</dbReference>
<reference evidence="2" key="2">
    <citation type="submission" date="2020-05" db="UniProtKB">
        <authorList>
            <consortium name="EnsemblMetazoa"/>
        </authorList>
    </citation>
    <scope>IDENTIFICATION</scope>
</reference>
<organism evidence="1">
    <name type="scientific">Anopheles sinensis</name>
    <name type="common">Mosquito</name>
    <dbReference type="NCBI Taxonomy" id="74873"/>
    <lineage>
        <taxon>Eukaryota</taxon>
        <taxon>Metazoa</taxon>
        <taxon>Ecdysozoa</taxon>
        <taxon>Arthropoda</taxon>
        <taxon>Hexapoda</taxon>
        <taxon>Insecta</taxon>
        <taxon>Pterygota</taxon>
        <taxon>Neoptera</taxon>
        <taxon>Endopterygota</taxon>
        <taxon>Diptera</taxon>
        <taxon>Nematocera</taxon>
        <taxon>Culicoidea</taxon>
        <taxon>Culicidae</taxon>
        <taxon>Anophelinae</taxon>
        <taxon>Anopheles</taxon>
    </lineage>
</organism>
<dbReference type="VEuPathDB" id="VectorBase:ASIC013369"/>
<dbReference type="Proteomes" id="UP000030765">
    <property type="component" value="Unassembled WGS sequence"/>
</dbReference>
<keyword evidence="3" id="KW-1185">Reference proteome</keyword>
<gene>
    <name evidence="1" type="ORF">ZHAS_00013369</name>
</gene>
<evidence type="ECO:0000313" key="1">
    <source>
        <dbReference type="EMBL" id="KFB45436.1"/>
    </source>
</evidence>
<dbReference type="AlphaFoldDB" id="A0A084W5E2"/>
<name>A0A084W5E2_ANOSI</name>
<accession>A0A084W5E2</accession>